<keyword evidence="1" id="KW-0808">Transferase</keyword>
<dbReference type="AlphaFoldDB" id="A0A948T1R7"/>
<comment type="caution">
    <text evidence="3">The sequence shown here is derived from an EMBL/GenBank/DDBJ whole genome shotgun (WGS) entry which is preliminary data.</text>
</comment>
<dbReference type="Proteomes" id="UP000713596">
    <property type="component" value="Unassembled WGS sequence"/>
</dbReference>
<dbReference type="InterPro" id="IPR001296">
    <property type="entry name" value="Glyco_trans_1"/>
</dbReference>
<dbReference type="PANTHER" id="PTHR46401:SF2">
    <property type="entry name" value="GLYCOSYLTRANSFERASE WBBK-RELATED"/>
    <property type="match status" value="1"/>
</dbReference>
<evidence type="ECO:0000256" key="1">
    <source>
        <dbReference type="ARBA" id="ARBA00022679"/>
    </source>
</evidence>
<dbReference type="GO" id="GO:0016757">
    <property type="term" value="F:glycosyltransferase activity"/>
    <property type="evidence" value="ECO:0007669"/>
    <property type="project" value="InterPro"/>
</dbReference>
<evidence type="ECO:0000313" key="4">
    <source>
        <dbReference type="Proteomes" id="UP000713596"/>
    </source>
</evidence>
<accession>A0A948T1R7</accession>
<evidence type="ECO:0000259" key="2">
    <source>
        <dbReference type="Pfam" id="PF00534"/>
    </source>
</evidence>
<dbReference type="SUPFAM" id="SSF53756">
    <property type="entry name" value="UDP-Glycosyltransferase/glycogen phosphorylase"/>
    <property type="match status" value="1"/>
</dbReference>
<name>A0A948T1R7_9FIRM</name>
<dbReference type="Gene3D" id="3.40.50.2000">
    <property type="entry name" value="Glycogen Phosphorylase B"/>
    <property type="match status" value="2"/>
</dbReference>
<sequence length="348" mass="39002">MKVLIVSDYAAPYGGNFICSIKALADAMTQQGHSVQFYFAGQCQSLPWLSLLERYKVQFGVSLNGLRTAMGKDNIDLVYTHFCLPKTQLLTKLACRLTGRKLVQHWHNHYQKAPGAKGILINWAFAADYHIGCSKHVADTLPFAKKTVLYADNAIDFSRLEQPGDSAPAWDKKGITVLMFGFDPIRKGVDLAVQALMPIAQQKGFQLVISLSKNKDKVEALIRQLCDGEIPNWITLVPARDQVADYYRQADIFLSAAREEGLCYSPLEAGYLGCNLISSAIPGVPYESIPHCGVFASENVEQLREVLLWQKTHPLSEQEKLENRNAIVEKFEINRWVKEEISILEQLA</sequence>
<protein>
    <submittedName>
        <fullName evidence="3">Glycosyltransferase family 4 protein</fullName>
    </submittedName>
</protein>
<dbReference type="Pfam" id="PF00534">
    <property type="entry name" value="Glycos_transf_1"/>
    <property type="match status" value="1"/>
</dbReference>
<feature type="domain" description="Glycosyl transferase family 1" evidence="2">
    <location>
        <begin position="169"/>
        <end position="308"/>
    </location>
</feature>
<dbReference type="PANTHER" id="PTHR46401">
    <property type="entry name" value="GLYCOSYLTRANSFERASE WBBK-RELATED"/>
    <property type="match status" value="1"/>
</dbReference>
<gene>
    <name evidence="3" type="ORF">H9882_02710</name>
</gene>
<dbReference type="EMBL" id="JAHLFP010000019">
    <property type="protein sequence ID" value="MBU3805788.1"/>
    <property type="molecule type" value="Genomic_DNA"/>
</dbReference>
<reference evidence="3" key="1">
    <citation type="journal article" date="2021" name="PeerJ">
        <title>Extensive microbial diversity within the chicken gut microbiome revealed by metagenomics and culture.</title>
        <authorList>
            <person name="Gilroy R."/>
            <person name="Ravi A."/>
            <person name="Getino M."/>
            <person name="Pursley I."/>
            <person name="Horton D.L."/>
            <person name="Alikhan N.F."/>
            <person name="Baker D."/>
            <person name="Gharbi K."/>
            <person name="Hall N."/>
            <person name="Watson M."/>
            <person name="Adriaenssens E.M."/>
            <person name="Foster-Nyarko E."/>
            <person name="Jarju S."/>
            <person name="Secka A."/>
            <person name="Antonio M."/>
            <person name="Oren A."/>
            <person name="Chaudhuri R.R."/>
            <person name="La Ragione R."/>
            <person name="Hildebrand F."/>
            <person name="Pallen M.J."/>
        </authorList>
    </citation>
    <scope>NUCLEOTIDE SEQUENCE</scope>
    <source>
        <strain evidence="3">B5_2728</strain>
    </source>
</reference>
<organism evidence="3 4">
    <name type="scientific">Candidatus Allofournierella pullistercoris</name>
    <dbReference type="NCBI Taxonomy" id="2838597"/>
    <lineage>
        <taxon>Bacteria</taxon>
        <taxon>Bacillati</taxon>
        <taxon>Bacillota</taxon>
        <taxon>Clostridia</taxon>
        <taxon>Eubacteriales</taxon>
        <taxon>Oscillospiraceae</taxon>
        <taxon>Allofournierella</taxon>
    </lineage>
</organism>
<reference evidence="3" key="2">
    <citation type="submission" date="2021-04" db="EMBL/GenBank/DDBJ databases">
        <authorList>
            <person name="Gilroy R."/>
        </authorList>
    </citation>
    <scope>NUCLEOTIDE SEQUENCE</scope>
    <source>
        <strain evidence="3">B5_2728</strain>
    </source>
</reference>
<evidence type="ECO:0000313" key="3">
    <source>
        <dbReference type="EMBL" id="MBU3805788.1"/>
    </source>
</evidence>
<proteinExistence type="predicted"/>
<dbReference type="GO" id="GO:0009103">
    <property type="term" value="P:lipopolysaccharide biosynthetic process"/>
    <property type="evidence" value="ECO:0007669"/>
    <property type="project" value="TreeGrafter"/>
</dbReference>
<dbReference type="CDD" id="cd03801">
    <property type="entry name" value="GT4_PimA-like"/>
    <property type="match status" value="1"/>
</dbReference>